<evidence type="ECO:0000256" key="6">
    <source>
        <dbReference type="PROSITE-ProRule" id="PRU00169"/>
    </source>
</evidence>
<keyword evidence="3" id="KW-0805">Transcription regulation</keyword>
<gene>
    <name evidence="10" type="ORF">J21TS3_17940</name>
</gene>
<feature type="domain" description="OmpR/PhoB-type" evidence="9">
    <location>
        <begin position="133"/>
        <end position="232"/>
    </location>
</feature>
<protein>
    <submittedName>
        <fullName evidence="10">DNA-binding response regulator</fullName>
    </submittedName>
</protein>
<accession>A0ABQ4LUZ7</accession>
<dbReference type="Pfam" id="PF00486">
    <property type="entry name" value="Trans_reg_C"/>
    <property type="match status" value="1"/>
</dbReference>
<dbReference type="PANTHER" id="PTHR48111:SF52">
    <property type="entry name" value="TRANSCRIPTIONAL REGULATORY PROTEIN YVRH"/>
    <property type="match status" value="1"/>
</dbReference>
<dbReference type="SMART" id="SM00448">
    <property type="entry name" value="REC"/>
    <property type="match status" value="1"/>
</dbReference>
<dbReference type="PROSITE" id="PS51755">
    <property type="entry name" value="OMPR_PHOB"/>
    <property type="match status" value="1"/>
</dbReference>
<evidence type="ECO:0000256" key="5">
    <source>
        <dbReference type="ARBA" id="ARBA00023163"/>
    </source>
</evidence>
<dbReference type="CDD" id="cd17574">
    <property type="entry name" value="REC_OmpR"/>
    <property type="match status" value="1"/>
</dbReference>
<keyword evidence="2" id="KW-0902">Two-component regulatory system</keyword>
<dbReference type="Proteomes" id="UP000680638">
    <property type="component" value="Unassembled WGS sequence"/>
</dbReference>
<dbReference type="InterPro" id="IPR036388">
    <property type="entry name" value="WH-like_DNA-bd_sf"/>
</dbReference>
<keyword evidence="5" id="KW-0804">Transcription</keyword>
<dbReference type="Gene3D" id="3.40.50.2300">
    <property type="match status" value="1"/>
</dbReference>
<dbReference type="Pfam" id="PF00072">
    <property type="entry name" value="Response_reg"/>
    <property type="match status" value="1"/>
</dbReference>
<dbReference type="PROSITE" id="PS50110">
    <property type="entry name" value="RESPONSE_REGULATORY"/>
    <property type="match status" value="1"/>
</dbReference>
<evidence type="ECO:0000256" key="4">
    <source>
        <dbReference type="ARBA" id="ARBA00023125"/>
    </source>
</evidence>
<dbReference type="InterPro" id="IPR011006">
    <property type="entry name" value="CheY-like_superfamily"/>
</dbReference>
<dbReference type="InterPro" id="IPR001789">
    <property type="entry name" value="Sig_transdc_resp-reg_receiver"/>
</dbReference>
<evidence type="ECO:0000313" key="10">
    <source>
        <dbReference type="EMBL" id="GIO66973.1"/>
    </source>
</evidence>
<comment type="caution">
    <text evidence="10">The sequence shown here is derived from an EMBL/GenBank/DDBJ whole genome shotgun (WGS) entry which is preliminary data.</text>
</comment>
<dbReference type="Gene3D" id="1.10.10.10">
    <property type="entry name" value="Winged helix-like DNA-binding domain superfamily/Winged helix DNA-binding domain"/>
    <property type="match status" value="1"/>
</dbReference>
<dbReference type="EMBL" id="BORW01000007">
    <property type="protein sequence ID" value="GIO66973.1"/>
    <property type="molecule type" value="Genomic_DNA"/>
</dbReference>
<name>A0ABQ4LUZ7_9BACL</name>
<evidence type="ECO:0000256" key="1">
    <source>
        <dbReference type="ARBA" id="ARBA00022553"/>
    </source>
</evidence>
<feature type="DNA-binding region" description="OmpR/PhoB-type" evidence="7">
    <location>
        <begin position="133"/>
        <end position="232"/>
    </location>
</feature>
<dbReference type="CDD" id="cd00383">
    <property type="entry name" value="trans_reg_C"/>
    <property type="match status" value="1"/>
</dbReference>
<reference evidence="10 11" key="1">
    <citation type="submission" date="2021-03" db="EMBL/GenBank/DDBJ databases">
        <title>Antimicrobial resistance genes in bacteria isolated from Japanese honey, and their potential for conferring macrolide and lincosamide resistance in the American foulbrood pathogen Paenibacillus larvae.</title>
        <authorList>
            <person name="Okamoto M."/>
            <person name="Kumagai M."/>
            <person name="Kanamori H."/>
            <person name="Takamatsu D."/>
        </authorList>
    </citation>
    <scope>NUCLEOTIDE SEQUENCE [LARGE SCALE GENOMIC DNA]</scope>
    <source>
        <strain evidence="10 11">J21TS3</strain>
    </source>
</reference>
<proteinExistence type="predicted"/>
<dbReference type="GO" id="GO:0003677">
    <property type="term" value="F:DNA binding"/>
    <property type="evidence" value="ECO:0007669"/>
    <property type="project" value="UniProtKB-KW"/>
</dbReference>
<dbReference type="PANTHER" id="PTHR48111">
    <property type="entry name" value="REGULATOR OF RPOS"/>
    <property type="match status" value="1"/>
</dbReference>
<sequence length="237" mass="27287">MSLSQKILIVDDEEDILKLLKTVLIKEGFEHVHTAATANEGWRKFQDKQPDLVILDIMLPDGEGYDVCKQIRSVSNVPIFFLSAKTEEIDKILGFAIGGDDYITKPFSPKEVAYRIKARFRRAEAVPEEEKKDRILKAGPFELNEQTFELKKNGEIIELKPKELGLFTHLLKHPNRIISKESLYDQVWGEESFGYDNTVMVHVRRLREKIEDDPSNPQFLVTVKGLGYKLALEETKR</sequence>
<evidence type="ECO:0000313" key="11">
    <source>
        <dbReference type="Proteomes" id="UP000680638"/>
    </source>
</evidence>
<evidence type="ECO:0000259" key="9">
    <source>
        <dbReference type="PROSITE" id="PS51755"/>
    </source>
</evidence>
<evidence type="ECO:0000256" key="7">
    <source>
        <dbReference type="PROSITE-ProRule" id="PRU01091"/>
    </source>
</evidence>
<organism evidence="10 11">
    <name type="scientific">Paenibacillus cookii</name>
    <dbReference type="NCBI Taxonomy" id="157839"/>
    <lineage>
        <taxon>Bacteria</taxon>
        <taxon>Bacillati</taxon>
        <taxon>Bacillota</taxon>
        <taxon>Bacilli</taxon>
        <taxon>Bacillales</taxon>
        <taxon>Paenibacillaceae</taxon>
        <taxon>Paenibacillus</taxon>
    </lineage>
</organism>
<dbReference type="InterPro" id="IPR039420">
    <property type="entry name" value="WalR-like"/>
</dbReference>
<feature type="domain" description="Response regulatory" evidence="8">
    <location>
        <begin position="6"/>
        <end position="120"/>
    </location>
</feature>
<dbReference type="RefSeq" id="WP_036708563.1">
    <property type="nucleotide sequence ID" value="NZ_BORW01000007.1"/>
</dbReference>
<keyword evidence="4 7" id="KW-0238">DNA-binding</keyword>
<dbReference type="SUPFAM" id="SSF52172">
    <property type="entry name" value="CheY-like"/>
    <property type="match status" value="1"/>
</dbReference>
<dbReference type="InterPro" id="IPR001867">
    <property type="entry name" value="OmpR/PhoB-type_DNA-bd"/>
</dbReference>
<evidence type="ECO:0000259" key="8">
    <source>
        <dbReference type="PROSITE" id="PS50110"/>
    </source>
</evidence>
<dbReference type="Gene3D" id="6.10.250.690">
    <property type="match status" value="1"/>
</dbReference>
<evidence type="ECO:0000256" key="3">
    <source>
        <dbReference type="ARBA" id="ARBA00023015"/>
    </source>
</evidence>
<feature type="modified residue" description="4-aspartylphosphate" evidence="6">
    <location>
        <position position="56"/>
    </location>
</feature>
<keyword evidence="1 6" id="KW-0597">Phosphoprotein</keyword>
<keyword evidence="11" id="KW-1185">Reference proteome</keyword>
<evidence type="ECO:0000256" key="2">
    <source>
        <dbReference type="ARBA" id="ARBA00023012"/>
    </source>
</evidence>
<dbReference type="SMART" id="SM00862">
    <property type="entry name" value="Trans_reg_C"/>
    <property type="match status" value="1"/>
</dbReference>